<dbReference type="Gene3D" id="1.20.1110.10">
    <property type="entry name" value="Calcium-transporting ATPase, transmembrane domain"/>
    <property type="match status" value="1"/>
</dbReference>
<dbReference type="GO" id="GO:0006812">
    <property type="term" value="P:monoatomic cation transport"/>
    <property type="evidence" value="ECO:0007669"/>
    <property type="project" value="UniProtKB-ARBA"/>
</dbReference>
<evidence type="ECO:0000256" key="3">
    <source>
        <dbReference type="ARBA" id="ARBA00022989"/>
    </source>
</evidence>
<evidence type="ECO:0000313" key="7">
    <source>
        <dbReference type="EMBL" id="KAJ6041619.1"/>
    </source>
</evidence>
<keyword evidence="2 5" id="KW-0812">Transmembrane</keyword>
<dbReference type="SUPFAM" id="SSF81665">
    <property type="entry name" value="Calcium ATPase, transmembrane domain M"/>
    <property type="match status" value="1"/>
</dbReference>
<organism evidence="7 8">
    <name type="scientific">Penicillium canescens</name>
    <dbReference type="NCBI Taxonomy" id="5083"/>
    <lineage>
        <taxon>Eukaryota</taxon>
        <taxon>Fungi</taxon>
        <taxon>Dikarya</taxon>
        <taxon>Ascomycota</taxon>
        <taxon>Pezizomycotina</taxon>
        <taxon>Eurotiomycetes</taxon>
        <taxon>Eurotiomycetidae</taxon>
        <taxon>Eurotiales</taxon>
        <taxon>Aspergillaceae</taxon>
        <taxon>Penicillium</taxon>
    </lineage>
</organism>
<evidence type="ECO:0000259" key="6">
    <source>
        <dbReference type="Pfam" id="PF00122"/>
    </source>
</evidence>
<keyword evidence="4 5" id="KW-0472">Membrane</keyword>
<evidence type="ECO:0000256" key="4">
    <source>
        <dbReference type="ARBA" id="ARBA00023136"/>
    </source>
</evidence>
<dbReference type="Proteomes" id="UP001219568">
    <property type="component" value="Unassembled WGS sequence"/>
</dbReference>
<dbReference type="Gene3D" id="3.40.50.1000">
    <property type="entry name" value="HAD superfamily/HAD-like"/>
    <property type="match status" value="1"/>
</dbReference>
<keyword evidence="3 5" id="KW-1133">Transmembrane helix</keyword>
<gene>
    <name evidence="7" type="ORF">N7460_007009</name>
</gene>
<reference evidence="7" key="1">
    <citation type="journal article" date="2023" name="IMA Fungus">
        <title>Comparative genomic study of the Penicillium genus elucidates a diverse pangenome and 15 lateral gene transfer events.</title>
        <authorList>
            <person name="Petersen C."/>
            <person name="Sorensen T."/>
            <person name="Nielsen M.R."/>
            <person name="Sondergaard T.E."/>
            <person name="Sorensen J.L."/>
            <person name="Fitzpatrick D.A."/>
            <person name="Frisvad J.C."/>
            <person name="Nielsen K.L."/>
        </authorList>
    </citation>
    <scope>NUCLEOTIDE SEQUENCE</scope>
    <source>
        <strain evidence="7">IBT 15450</strain>
    </source>
</reference>
<feature type="transmembrane region" description="Helical" evidence="5">
    <location>
        <begin position="212"/>
        <end position="232"/>
    </location>
</feature>
<dbReference type="GO" id="GO:0016887">
    <property type="term" value="F:ATP hydrolysis activity"/>
    <property type="evidence" value="ECO:0007669"/>
    <property type="project" value="InterPro"/>
</dbReference>
<evidence type="ECO:0000256" key="1">
    <source>
        <dbReference type="ARBA" id="ARBA00004370"/>
    </source>
</evidence>
<feature type="transmembrane region" description="Helical" evidence="5">
    <location>
        <begin position="174"/>
        <end position="192"/>
    </location>
</feature>
<dbReference type="InterPro" id="IPR023214">
    <property type="entry name" value="HAD_sf"/>
</dbReference>
<dbReference type="EMBL" id="JAQJZL010000005">
    <property type="protein sequence ID" value="KAJ6041619.1"/>
    <property type="molecule type" value="Genomic_DNA"/>
</dbReference>
<evidence type="ECO:0000256" key="2">
    <source>
        <dbReference type="ARBA" id="ARBA00022692"/>
    </source>
</evidence>
<comment type="caution">
    <text evidence="7">The sequence shown here is derived from an EMBL/GenBank/DDBJ whole genome shotgun (WGS) entry which is preliminary data.</text>
</comment>
<name>A0AAD6IBK7_PENCN</name>
<protein>
    <recommendedName>
        <fullName evidence="6">P-type ATPase A domain-containing protein</fullName>
    </recommendedName>
</protein>
<comment type="subcellular location">
    <subcellularLocation>
        <location evidence="1">Membrane</location>
    </subcellularLocation>
</comment>
<dbReference type="PROSITE" id="PS00154">
    <property type="entry name" value="ATPASE_E1_E2"/>
    <property type="match status" value="1"/>
</dbReference>
<dbReference type="PANTHER" id="PTHR42861">
    <property type="entry name" value="CALCIUM-TRANSPORTING ATPASE"/>
    <property type="match status" value="1"/>
</dbReference>
<dbReference type="Gene3D" id="2.70.150.10">
    <property type="entry name" value="Calcium-transporting ATPase, cytoplasmic transduction domain A"/>
    <property type="match status" value="1"/>
</dbReference>
<evidence type="ECO:0000313" key="8">
    <source>
        <dbReference type="Proteomes" id="UP001219568"/>
    </source>
</evidence>
<dbReference type="NCBIfam" id="TIGR01494">
    <property type="entry name" value="ATPase_P-type"/>
    <property type="match status" value="1"/>
</dbReference>
<proteinExistence type="predicted"/>
<reference evidence="7" key="2">
    <citation type="submission" date="2023-01" db="EMBL/GenBank/DDBJ databases">
        <authorList>
            <person name="Petersen C."/>
        </authorList>
    </citation>
    <scope>NUCLEOTIDE SEQUENCE</scope>
    <source>
        <strain evidence="7">IBT 15450</strain>
    </source>
</reference>
<dbReference type="InterPro" id="IPR059000">
    <property type="entry name" value="ATPase_P-type_domA"/>
</dbReference>
<dbReference type="AlphaFoldDB" id="A0AAD6IBK7"/>
<keyword evidence="8" id="KW-1185">Reference proteome</keyword>
<dbReference type="SUPFAM" id="SSF81653">
    <property type="entry name" value="Calcium ATPase, transduction domain A"/>
    <property type="match status" value="1"/>
</dbReference>
<dbReference type="PRINTS" id="PR00119">
    <property type="entry name" value="CATATPASE"/>
</dbReference>
<dbReference type="InterPro" id="IPR001757">
    <property type="entry name" value="P_typ_ATPase"/>
</dbReference>
<dbReference type="Pfam" id="PF00122">
    <property type="entry name" value="E1-E2_ATPase"/>
    <property type="match status" value="1"/>
</dbReference>
<evidence type="ECO:0000256" key="5">
    <source>
        <dbReference type="SAM" id="Phobius"/>
    </source>
</evidence>
<sequence length="302" mass="32075">MIFFSLQAAIILAGGLQDWIDFGIICGLLVLNAAIGFIQEYHAGNVVDDLKKSLTIRAQVVLNGALKEIYSAEVVVVDVLHVQDGTIFPADGRLESQNAYLQVDQSGITGESLAVDKHSGDVCYASSAVKCGAGLMIVTATGDHTYVGTAAALVNKASGSPAHFTQMLNGMAHILLIFLVLALLVIWIASYYRSSGILHILEFTLATTVTRVPVGLPVVVTTTMAVGAAYLANLKAIVQKLSAIESLANVEILCSDKTGTLTRNRKTGGIDAIDKEFLRGLGNYPSAKSSGSYMQNHRVYSI</sequence>
<dbReference type="GO" id="GO:0005524">
    <property type="term" value="F:ATP binding"/>
    <property type="evidence" value="ECO:0007669"/>
    <property type="project" value="InterPro"/>
</dbReference>
<dbReference type="GO" id="GO:0016020">
    <property type="term" value="C:membrane"/>
    <property type="evidence" value="ECO:0007669"/>
    <property type="project" value="UniProtKB-SubCell"/>
</dbReference>
<feature type="domain" description="P-type ATPase A" evidence="6">
    <location>
        <begin position="55"/>
        <end position="154"/>
    </location>
</feature>
<dbReference type="InterPro" id="IPR008250">
    <property type="entry name" value="ATPase_P-typ_transduc_dom_A_sf"/>
</dbReference>
<accession>A0AAD6IBK7</accession>
<dbReference type="InterPro" id="IPR018303">
    <property type="entry name" value="ATPase_P-typ_P_site"/>
</dbReference>
<dbReference type="InterPro" id="IPR023298">
    <property type="entry name" value="ATPase_P-typ_TM_dom_sf"/>
</dbReference>